<dbReference type="KEGG" id="dvn:HQ394_02125"/>
<dbReference type="EMBL" id="CP053923">
    <property type="protein sequence ID" value="QNT68372.1"/>
    <property type="molecule type" value="Genomic_DNA"/>
</dbReference>
<evidence type="ECO:0000313" key="2">
    <source>
        <dbReference type="EMBL" id="QNT68372.1"/>
    </source>
</evidence>
<proteinExistence type="predicted"/>
<reference evidence="2 3" key="1">
    <citation type="submission" date="2020-05" db="EMBL/GenBank/DDBJ databases">
        <title>Complete closed genome sequence of Defluviicoccus vanus.</title>
        <authorList>
            <person name="Bessarab I."/>
            <person name="Arumugam K."/>
            <person name="Maszenan A.M."/>
            <person name="Seviour R.J."/>
            <person name="Williams R.B."/>
        </authorList>
    </citation>
    <scope>NUCLEOTIDE SEQUENCE [LARGE SCALE GENOMIC DNA]</scope>
    <source>
        <strain evidence="2 3">Ben 114</strain>
    </source>
</reference>
<keyword evidence="3" id="KW-1185">Reference proteome</keyword>
<name>A0A7H1MY36_9PROT</name>
<gene>
    <name evidence="2" type="ORF">HQ394_02125</name>
</gene>
<evidence type="ECO:0000256" key="1">
    <source>
        <dbReference type="SAM" id="MobiDB-lite"/>
    </source>
</evidence>
<evidence type="ECO:0000313" key="3">
    <source>
        <dbReference type="Proteomes" id="UP000516369"/>
    </source>
</evidence>
<dbReference type="RefSeq" id="WP_190261813.1">
    <property type="nucleotide sequence ID" value="NZ_CP053923.1"/>
</dbReference>
<dbReference type="Proteomes" id="UP000516369">
    <property type="component" value="Chromosome"/>
</dbReference>
<accession>A0A7H1MY36</accession>
<feature type="compositionally biased region" description="Low complexity" evidence="1">
    <location>
        <begin position="52"/>
        <end position="69"/>
    </location>
</feature>
<feature type="region of interest" description="Disordered" evidence="1">
    <location>
        <begin position="1"/>
        <end position="88"/>
    </location>
</feature>
<organism evidence="2 3">
    <name type="scientific">Defluviicoccus vanus</name>
    <dbReference type="NCBI Taxonomy" id="111831"/>
    <lineage>
        <taxon>Bacteria</taxon>
        <taxon>Pseudomonadati</taxon>
        <taxon>Pseudomonadota</taxon>
        <taxon>Alphaproteobacteria</taxon>
        <taxon>Rhodospirillales</taxon>
        <taxon>Rhodospirillaceae</taxon>
        <taxon>Defluviicoccus</taxon>
    </lineage>
</organism>
<protein>
    <submittedName>
        <fullName evidence="2">Uncharacterized protein</fullName>
    </submittedName>
</protein>
<sequence length="88" mass="9188">MALTPADAFTLDSESGNNADGTPRFADSDASTEKMTDQQHSSGVFFGGSANRSGYPDSDSGSSSRPMPSAAQIGAGDHGFNNYTRYSR</sequence>
<dbReference type="AlphaFoldDB" id="A0A7H1MY36"/>